<evidence type="ECO:0000256" key="1">
    <source>
        <dbReference type="ARBA" id="ARBA00010515"/>
    </source>
</evidence>
<dbReference type="InParanoid" id="A0A2P5AFT8"/>
<comment type="similarity">
    <text evidence="1">Belongs to the 'GDXG' lipolytic enzyme family.</text>
</comment>
<dbReference type="InterPro" id="IPR013094">
    <property type="entry name" value="AB_hydrolase_3"/>
</dbReference>
<evidence type="ECO:0000259" key="2">
    <source>
        <dbReference type="Pfam" id="PF07859"/>
    </source>
</evidence>
<protein>
    <submittedName>
        <fullName evidence="3">Alpha/beta hydrolase fold</fullName>
    </submittedName>
</protein>
<name>A0A2P5AFT8_TREOI</name>
<feature type="domain" description="Alpha/beta hydrolase fold-3" evidence="2">
    <location>
        <begin position="45"/>
        <end position="166"/>
    </location>
</feature>
<keyword evidence="4" id="KW-1185">Reference proteome</keyword>
<dbReference type="Pfam" id="PF07859">
    <property type="entry name" value="Abhydrolase_3"/>
    <property type="match status" value="1"/>
</dbReference>
<keyword evidence="3" id="KW-0378">Hydrolase</keyword>
<dbReference type="Gene3D" id="3.40.50.1820">
    <property type="entry name" value="alpha/beta hydrolase"/>
    <property type="match status" value="1"/>
</dbReference>
<dbReference type="InterPro" id="IPR050466">
    <property type="entry name" value="Carboxylest/Gibb_receptor"/>
</dbReference>
<evidence type="ECO:0000313" key="3">
    <source>
        <dbReference type="EMBL" id="PON35399.1"/>
    </source>
</evidence>
<dbReference type="PANTHER" id="PTHR23024:SF429">
    <property type="entry name" value="ALPHA_BETA HYDROLASE FOLD PROTEIN"/>
    <property type="match status" value="1"/>
</dbReference>
<dbReference type="InterPro" id="IPR029058">
    <property type="entry name" value="AB_hydrolase_fold"/>
</dbReference>
<dbReference type="GO" id="GO:0016787">
    <property type="term" value="F:hydrolase activity"/>
    <property type="evidence" value="ECO:0007669"/>
    <property type="project" value="UniProtKB-KW"/>
</dbReference>
<dbReference type="PANTHER" id="PTHR23024">
    <property type="entry name" value="ARYLACETAMIDE DEACETYLASE"/>
    <property type="match status" value="1"/>
</dbReference>
<dbReference type="EMBL" id="JXTC01000885">
    <property type="protein sequence ID" value="PON35399.1"/>
    <property type="molecule type" value="Genomic_DNA"/>
</dbReference>
<proteinExistence type="inferred from homology"/>
<evidence type="ECO:0000313" key="4">
    <source>
        <dbReference type="Proteomes" id="UP000237000"/>
    </source>
</evidence>
<accession>A0A2P5AFT8</accession>
<dbReference type="SUPFAM" id="SSF53474">
    <property type="entry name" value="alpha/beta-Hydrolases"/>
    <property type="match status" value="1"/>
</dbReference>
<dbReference type="Proteomes" id="UP000237000">
    <property type="component" value="Unassembled WGS sequence"/>
</dbReference>
<sequence length="261" mass="28984">MDRGTNQMALEFTNFRIYEDGRIERFGGDETIPLSPNYDNRIPIFVFFHGEAFCAGSPFSPYYTRHIASLAAEENVVALSVRYQKAPEHPLPTAFEDTWDAVQWAVAHSSGCGLESWLNEYANFQRALVGRASADANITHIVYLCSGVNGLSVSKIVGMVLFHPFFGNDEPSKLMGIIFPSSSGPNLGKLGCRRVLVFVAEKDSLRDRGVGYYKALKKSEKKGLVEIVETQGEGNVFHLLNQESDKAKALIKKEGDFFNMA</sequence>
<organism evidence="3 4">
    <name type="scientific">Trema orientale</name>
    <name type="common">Charcoal tree</name>
    <name type="synonym">Celtis orientalis</name>
    <dbReference type="NCBI Taxonomy" id="63057"/>
    <lineage>
        <taxon>Eukaryota</taxon>
        <taxon>Viridiplantae</taxon>
        <taxon>Streptophyta</taxon>
        <taxon>Embryophyta</taxon>
        <taxon>Tracheophyta</taxon>
        <taxon>Spermatophyta</taxon>
        <taxon>Magnoliopsida</taxon>
        <taxon>eudicotyledons</taxon>
        <taxon>Gunneridae</taxon>
        <taxon>Pentapetalae</taxon>
        <taxon>rosids</taxon>
        <taxon>fabids</taxon>
        <taxon>Rosales</taxon>
        <taxon>Cannabaceae</taxon>
        <taxon>Trema</taxon>
    </lineage>
</organism>
<gene>
    <name evidence="3" type="ORF">TorRG33x02_351430</name>
</gene>
<dbReference type="OrthoDB" id="408631at2759"/>
<reference evidence="4" key="1">
    <citation type="submission" date="2016-06" db="EMBL/GenBank/DDBJ databases">
        <title>Parallel loss of symbiosis genes in relatives of nitrogen-fixing non-legume Parasponia.</title>
        <authorList>
            <person name="Van Velzen R."/>
            <person name="Holmer R."/>
            <person name="Bu F."/>
            <person name="Rutten L."/>
            <person name="Van Zeijl A."/>
            <person name="Liu W."/>
            <person name="Santuari L."/>
            <person name="Cao Q."/>
            <person name="Sharma T."/>
            <person name="Shen D."/>
            <person name="Roswanjaya Y."/>
            <person name="Wardhani T."/>
            <person name="Kalhor M.S."/>
            <person name="Jansen J."/>
            <person name="Van den Hoogen J."/>
            <person name="Gungor B."/>
            <person name="Hartog M."/>
            <person name="Hontelez J."/>
            <person name="Verver J."/>
            <person name="Yang W.-C."/>
            <person name="Schijlen E."/>
            <person name="Repin R."/>
            <person name="Schilthuizen M."/>
            <person name="Schranz E."/>
            <person name="Heidstra R."/>
            <person name="Miyata K."/>
            <person name="Fedorova E."/>
            <person name="Kohlen W."/>
            <person name="Bisseling T."/>
            <person name="Smit S."/>
            <person name="Geurts R."/>
        </authorList>
    </citation>
    <scope>NUCLEOTIDE SEQUENCE [LARGE SCALE GENOMIC DNA]</scope>
    <source>
        <strain evidence="4">cv. RG33-2</strain>
    </source>
</reference>
<dbReference type="STRING" id="63057.A0A2P5AFT8"/>
<dbReference type="AlphaFoldDB" id="A0A2P5AFT8"/>
<comment type="caution">
    <text evidence="3">The sequence shown here is derived from an EMBL/GenBank/DDBJ whole genome shotgun (WGS) entry which is preliminary data.</text>
</comment>